<dbReference type="EMBL" id="PZJJ01000002">
    <property type="protein sequence ID" value="PTL40149.1"/>
    <property type="molecule type" value="Genomic_DNA"/>
</dbReference>
<feature type="compositionally biased region" description="Basic and acidic residues" evidence="1">
    <location>
        <begin position="165"/>
        <end position="182"/>
    </location>
</feature>
<gene>
    <name evidence="3" type="ORF">C6Y45_01860</name>
</gene>
<evidence type="ECO:0000259" key="2">
    <source>
        <dbReference type="Pfam" id="PF11181"/>
    </source>
</evidence>
<comment type="caution">
    <text evidence="3">The sequence shown here is derived from an EMBL/GenBank/DDBJ whole genome shotgun (WGS) entry which is preliminary data.</text>
</comment>
<organism evidence="3 4">
    <name type="scientific">Alkalicoccus saliphilus</name>
    <dbReference type="NCBI Taxonomy" id="200989"/>
    <lineage>
        <taxon>Bacteria</taxon>
        <taxon>Bacillati</taxon>
        <taxon>Bacillota</taxon>
        <taxon>Bacilli</taxon>
        <taxon>Bacillales</taxon>
        <taxon>Bacillaceae</taxon>
        <taxon>Alkalicoccus</taxon>
    </lineage>
</organism>
<evidence type="ECO:0000256" key="1">
    <source>
        <dbReference type="SAM" id="MobiDB-lite"/>
    </source>
</evidence>
<dbReference type="Pfam" id="PF11181">
    <property type="entry name" value="YflT"/>
    <property type="match status" value="1"/>
</dbReference>
<keyword evidence="4" id="KW-1185">Reference proteome</keyword>
<protein>
    <recommendedName>
        <fullName evidence="2">General stress protein 17M-like domain-containing protein</fullName>
    </recommendedName>
</protein>
<feature type="region of interest" description="Disordered" evidence="1">
    <location>
        <begin position="52"/>
        <end position="72"/>
    </location>
</feature>
<sequence>MFVKRRVAGIYESEEEAKESVENLQVEGHRPEEIIIVVNDKEKTDWLRDETSAKTEKLVENPEEIEESPEEKMSFMEKIKTAFKGQTEFSGDTSANDAKEPFNFTEHGFPQEEAERYAAEINKGNIVILAPAASETAADQPAENEASPEPGRSEESIGSDSSSEGDVKFTEDKDSEEKSPGR</sequence>
<proteinExistence type="predicted"/>
<name>A0A2T4U9T4_9BACI</name>
<dbReference type="AlphaFoldDB" id="A0A2T4U9T4"/>
<feature type="region of interest" description="Disordered" evidence="1">
    <location>
        <begin position="86"/>
        <end position="105"/>
    </location>
</feature>
<dbReference type="InterPro" id="IPR025889">
    <property type="entry name" value="GSP17M-like_dom"/>
</dbReference>
<evidence type="ECO:0000313" key="4">
    <source>
        <dbReference type="Proteomes" id="UP000240509"/>
    </source>
</evidence>
<dbReference type="Proteomes" id="UP000240509">
    <property type="component" value="Unassembled WGS sequence"/>
</dbReference>
<evidence type="ECO:0000313" key="3">
    <source>
        <dbReference type="EMBL" id="PTL40149.1"/>
    </source>
</evidence>
<feature type="compositionally biased region" description="Polar residues" evidence="1">
    <location>
        <begin position="87"/>
        <end position="96"/>
    </location>
</feature>
<feature type="domain" description="General stress protein 17M-like" evidence="2">
    <location>
        <begin position="7"/>
        <end position="124"/>
    </location>
</feature>
<reference evidence="3 4" key="1">
    <citation type="submission" date="2018-03" db="EMBL/GenBank/DDBJ databases">
        <title>Alkalicoccus saliphilus sp. nov., isolated from a mineral pool.</title>
        <authorList>
            <person name="Zhao B."/>
        </authorList>
    </citation>
    <scope>NUCLEOTIDE SEQUENCE [LARGE SCALE GENOMIC DNA]</scope>
    <source>
        <strain evidence="3 4">6AG</strain>
    </source>
</reference>
<accession>A0A2T4U9T4</accession>
<feature type="region of interest" description="Disordered" evidence="1">
    <location>
        <begin position="132"/>
        <end position="182"/>
    </location>
</feature>